<dbReference type="Gene3D" id="3.10.560.10">
    <property type="entry name" value="Outer membrane lipoprotein wza domain like"/>
    <property type="match status" value="2"/>
</dbReference>
<evidence type="ECO:0000256" key="3">
    <source>
        <dbReference type="ARBA" id="ARBA00022448"/>
    </source>
</evidence>
<evidence type="ECO:0000256" key="6">
    <source>
        <dbReference type="ARBA" id="ARBA00022692"/>
    </source>
</evidence>
<feature type="domain" description="Polysaccharide export protein N-terminal" evidence="16">
    <location>
        <begin position="23"/>
        <end position="95"/>
    </location>
</feature>
<dbReference type="GO" id="GO:0009279">
    <property type="term" value="C:cell outer membrane"/>
    <property type="evidence" value="ECO:0007669"/>
    <property type="project" value="UniProtKB-SubCell"/>
</dbReference>
<evidence type="ECO:0000256" key="5">
    <source>
        <dbReference type="ARBA" id="ARBA00022597"/>
    </source>
</evidence>
<proteinExistence type="inferred from homology"/>
<dbReference type="GO" id="GO:0015288">
    <property type="term" value="F:porin activity"/>
    <property type="evidence" value="ECO:0007669"/>
    <property type="project" value="UniProtKB-KW"/>
</dbReference>
<feature type="domain" description="SLBB" evidence="18">
    <location>
        <begin position="187"/>
        <end position="268"/>
    </location>
</feature>
<dbReference type="Pfam" id="PF22461">
    <property type="entry name" value="SLBB_2"/>
    <property type="match status" value="1"/>
</dbReference>
<dbReference type="InterPro" id="IPR049712">
    <property type="entry name" value="Poly_export"/>
</dbReference>
<evidence type="ECO:0000256" key="11">
    <source>
        <dbReference type="ARBA" id="ARBA00023136"/>
    </source>
</evidence>
<keyword evidence="5" id="KW-0762">Sugar transport</keyword>
<evidence type="ECO:0000256" key="10">
    <source>
        <dbReference type="ARBA" id="ARBA00023114"/>
    </source>
</evidence>
<dbReference type="EMBL" id="JAIOIV010000069">
    <property type="protein sequence ID" value="MBZ0156188.1"/>
    <property type="molecule type" value="Genomic_DNA"/>
</dbReference>
<evidence type="ECO:0000256" key="7">
    <source>
        <dbReference type="ARBA" id="ARBA00022729"/>
    </source>
</evidence>
<evidence type="ECO:0000313" key="20">
    <source>
        <dbReference type="Proteomes" id="UP000705867"/>
    </source>
</evidence>
<comment type="similarity">
    <text evidence="2">Belongs to the BexD/CtrA/VexA family.</text>
</comment>
<sequence>MEKRNLLFLVMALLFAFSGMARAESYRIGVEDVLHISVWGNPELTTQAPVKHDGMISIPLVGDVKALDLTPKELRAALEAEIGKYVKTPTVSVIVSAVNSRKVYVLGEGVAQRASSGEITLRRQTTLMQLLAQLGSLKEADLRNAYVIRNGQKMAADFYKLVAKGDSAQDIPLEPNDVIFIPEKPDQRIRVVGAVRTPGIIPYVEGMSALDAVLSAGGFTEFASQNGVVVIRKEENEVTTIEAKLKDVINSSDTGSNVLLKPGDLVNVRTGLF</sequence>
<keyword evidence="3" id="KW-0813">Transport</keyword>
<keyword evidence="8" id="KW-0625">Polysaccharide transport</keyword>
<evidence type="ECO:0000256" key="9">
    <source>
        <dbReference type="ARBA" id="ARBA00023065"/>
    </source>
</evidence>
<keyword evidence="4" id="KW-1134">Transmembrane beta strand</keyword>
<dbReference type="InterPro" id="IPR019554">
    <property type="entry name" value="Soluble_ligand-bd"/>
</dbReference>
<evidence type="ECO:0000259" key="17">
    <source>
        <dbReference type="Pfam" id="PF10531"/>
    </source>
</evidence>
<evidence type="ECO:0000256" key="4">
    <source>
        <dbReference type="ARBA" id="ARBA00022452"/>
    </source>
</evidence>
<keyword evidence="11" id="KW-0472">Membrane</keyword>
<accession>A0A953J5S7</accession>
<dbReference type="AlphaFoldDB" id="A0A953J5S7"/>
<dbReference type="GO" id="GO:0046930">
    <property type="term" value="C:pore complex"/>
    <property type="evidence" value="ECO:0007669"/>
    <property type="project" value="UniProtKB-KW"/>
</dbReference>
<evidence type="ECO:0000256" key="12">
    <source>
        <dbReference type="ARBA" id="ARBA00023139"/>
    </source>
</evidence>
<keyword evidence="10" id="KW-0626">Porin</keyword>
<evidence type="ECO:0000256" key="14">
    <source>
        <dbReference type="ARBA" id="ARBA00023288"/>
    </source>
</evidence>
<evidence type="ECO:0000256" key="13">
    <source>
        <dbReference type="ARBA" id="ARBA00023237"/>
    </source>
</evidence>
<dbReference type="Pfam" id="PF02563">
    <property type="entry name" value="Poly_export"/>
    <property type="match status" value="1"/>
</dbReference>
<organism evidence="19 20">
    <name type="scientific">Candidatus Nitrobium versatile</name>
    <dbReference type="NCBI Taxonomy" id="2884831"/>
    <lineage>
        <taxon>Bacteria</taxon>
        <taxon>Pseudomonadati</taxon>
        <taxon>Nitrospirota</taxon>
        <taxon>Nitrospiria</taxon>
        <taxon>Nitrospirales</taxon>
        <taxon>Nitrospiraceae</taxon>
        <taxon>Candidatus Nitrobium</taxon>
    </lineage>
</organism>
<evidence type="ECO:0000256" key="1">
    <source>
        <dbReference type="ARBA" id="ARBA00004571"/>
    </source>
</evidence>
<dbReference type="Proteomes" id="UP000705867">
    <property type="component" value="Unassembled WGS sequence"/>
</dbReference>
<dbReference type="Gene3D" id="3.30.1950.10">
    <property type="entry name" value="wza like domain"/>
    <property type="match status" value="1"/>
</dbReference>
<protein>
    <submittedName>
        <fullName evidence="19">Polysaccharide biosynthesis/export family protein</fullName>
    </submittedName>
</protein>
<feature type="chain" id="PRO_5037268876" evidence="15">
    <location>
        <begin position="24"/>
        <end position="273"/>
    </location>
</feature>
<keyword evidence="9" id="KW-0406">Ion transport</keyword>
<name>A0A953J5S7_9BACT</name>
<evidence type="ECO:0000259" key="18">
    <source>
        <dbReference type="Pfam" id="PF22461"/>
    </source>
</evidence>
<comment type="subcellular location">
    <subcellularLocation>
        <location evidence="1">Cell outer membrane</location>
        <topology evidence="1">Multi-pass membrane protein</topology>
    </subcellularLocation>
</comment>
<dbReference type="PANTHER" id="PTHR33619">
    <property type="entry name" value="POLYSACCHARIDE EXPORT PROTEIN GFCE-RELATED"/>
    <property type="match status" value="1"/>
</dbReference>
<dbReference type="GO" id="GO:0006811">
    <property type="term" value="P:monoatomic ion transport"/>
    <property type="evidence" value="ECO:0007669"/>
    <property type="project" value="UniProtKB-KW"/>
</dbReference>
<evidence type="ECO:0000313" key="19">
    <source>
        <dbReference type="EMBL" id="MBZ0156188.1"/>
    </source>
</evidence>
<evidence type="ECO:0000256" key="2">
    <source>
        <dbReference type="ARBA" id="ARBA00009450"/>
    </source>
</evidence>
<dbReference type="PANTHER" id="PTHR33619:SF3">
    <property type="entry name" value="POLYSACCHARIDE EXPORT PROTEIN GFCE-RELATED"/>
    <property type="match status" value="1"/>
</dbReference>
<reference evidence="19" key="2">
    <citation type="submission" date="2021-08" db="EMBL/GenBank/DDBJ databases">
        <authorList>
            <person name="Dalcin Martins P."/>
        </authorList>
    </citation>
    <scope>NUCLEOTIDE SEQUENCE</scope>
    <source>
        <strain evidence="19">MAG_39</strain>
    </source>
</reference>
<evidence type="ECO:0000256" key="15">
    <source>
        <dbReference type="SAM" id="SignalP"/>
    </source>
</evidence>
<keyword evidence="13" id="KW-0998">Cell outer membrane</keyword>
<feature type="domain" description="Soluble ligand binding" evidence="17">
    <location>
        <begin position="102"/>
        <end position="154"/>
    </location>
</feature>
<reference evidence="19" key="1">
    <citation type="journal article" date="2021" name="bioRxiv">
        <title>Unraveling nitrogen, sulfur and carbon metabolic pathways and microbial community transcriptional responses to substrate deprivation and toxicity stresses in a bioreactor mimicking anoxic brackish coastal sediment conditions.</title>
        <authorList>
            <person name="Martins P.D."/>
            <person name="Echeveste M.J."/>
            <person name="Arshad A."/>
            <person name="Kurth J."/>
            <person name="Ouboter H."/>
            <person name="Jetten M.S.M."/>
            <person name="Welte C.U."/>
        </authorList>
    </citation>
    <scope>NUCLEOTIDE SEQUENCE</scope>
    <source>
        <strain evidence="19">MAG_39</strain>
    </source>
</reference>
<gene>
    <name evidence="19" type="ORF">K8I29_08275</name>
</gene>
<evidence type="ECO:0000259" key="16">
    <source>
        <dbReference type="Pfam" id="PF02563"/>
    </source>
</evidence>
<dbReference type="InterPro" id="IPR003715">
    <property type="entry name" value="Poly_export_N"/>
</dbReference>
<keyword evidence="14" id="KW-0449">Lipoprotein</keyword>
<dbReference type="InterPro" id="IPR054765">
    <property type="entry name" value="SLBB_dom"/>
</dbReference>
<keyword evidence="12" id="KW-0564">Palmitate</keyword>
<evidence type="ECO:0000256" key="8">
    <source>
        <dbReference type="ARBA" id="ARBA00023047"/>
    </source>
</evidence>
<dbReference type="GO" id="GO:0015159">
    <property type="term" value="F:polysaccharide transmembrane transporter activity"/>
    <property type="evidence" value="ECO:0007669"/>
    <property type="project" value="InterPro"/>
</dbReference>
<keyword evidence="7 15" id="KW-0732">Signal</keyword>
<dbReference type="Pfam" id="PF10531">
    <property type="entry name" value="SLBB"/>
    <property type="match status" value="1"/>
</dbReference>
<feature type="signal peptide" evidence="15">
    <location>
        <begin position="1"/>
        <end position="23"/>
    </location>
</feature>
<comment type="caution">
    <text evidence="19">The sequence shown here is derived from an EMBL/GenBank/DDBJ whole genome shotgun (WGS) entry which is preliminary data.</text>
</comment>
<keyword evidence="6" id="KW-0812">Transmembrane</keyword>